<feature type="compositionally biased region" description="Basic residues" evidence="5">
    <location>
        <begin position="1469"/>
        <end position="1481"/>
    </location>
</feature>
<dbReference type="GO" id="GO:0009306">
    <property type="term" value="P:protein secretion"/>
    <property type="evidence" value="ECO:0007669"/>
    <property type="project" value="InterPro"/>
</dbReference>
<proteinExistence type="predicted"/>
<feature type="region of interest" description="Disordered" evidence="5">
    <location>
        <begin position="1469"/>
        <end position="1587"/>
    </location>
</feature>
<keyword evidence="2" id="KW-0812">Transmembrane</keyword>
<feature type="compositionally biased region" description="Low complexity" evidence="5">
    <location>
        <begin position="1535"/>
        <end position="1562"/>
    </location>
</feature>
<accession>A0A4Y1WYH9</accession>
<feature type="compositionally biased region" description="Basic and acidic residues" evidence="5">
    <location>
        <begin position="1563"/>
        <end position="1587"/>
    </location>
</feature>
<dbReference type="Pfam" id="PF04357">
    <property type="entry name" value="TamB"/>
    <property type="match status" value="1"/>
</dbReference>
<dbReference type="GO" id="GO:0005886">
    <property type="term" value="C:plasma membrane"/>
    <property type="evidence" value="ECO:0007669"/>
    <property type="project" value="InterPro"/>
</dbReference>
<evidence type="ECO:0000256" key="1">
    <source>
        <dbReference type="ARBA" id="ARBA00004167"/>
    </source>
</evidence>
<dbReference type="GO" id="GO:0090313">
    <property type="term" value="P:regulation of protein targeting to membrane"/>
    <property type="evidence" value="ECO:0007669"/>
    <property type="project" value="TreeGrafter"/>
</dbReference>
<dbReference type="EMBL" id="AP019736">
    <property type="protein sequence ID" value="BBL05802.1"/>
    <property type="molecule type" value="Genomic_DNA"/>
</dbReference>
<evidence type="ECO:0000256" key="3">
    <source>
        <dbReference type="ARBA" id="ARBA00022989"/>
    </source>
</evidence>
<keyword evidence="8" id="KW-1185">Reference proteome</keyword>
<dbReference type="PANTHER" id="PTHR30441:SF8">
    <property type="entry name" value="DUF748 DOMAIN-CONTAINING PROTEIN"/>
    <property type="match status" value="1"/>
</dbReference>
<feature type="domain" description="Translocation and assembly module TamB C-terminal" evidence="6">
    <location>
        <begin position="1015"/>
        <end position="1452"/>
    </location>
</feature>
<comment type="subcellular location">
    <subcellularLocation>
        <location evidence="1">Membrane</location>
        <topology evidence="1">Single-pass membrane protein</topology>
    </subcellularLocation>
</comment>
<gene>
    <name evidence="7" type="ORF">A5CPEGH6_04400</name>
</gene>
<protein>
    <recommendedName>
        <fullName evidence="6">Translocation and assembly module TamB C-terminal domain-containing protein</fullName>
    </recommendedName>
</protein>
<dbReference type="PANTHER" id="PTHR30441">
    <property type="entry name" value="DUF748 DOMAIN-CONTAINING PROTEIN"/>
    <property type="match status" value="1"/>
</dbReference>
<keyword evidence="4" id="KW-0472">Membrane</keyword>
<dbReference type="InterPro" id="IPR007452">
    <property type="entry name" value="TamB_C"/>
</dbReference>
<name>A0A4Y1WYH9_9BACT</name>
<reference evidence="8" key="1">
    <citation type="submission" date="2019-06" db="EMBL/GenBank/DDBJ databases">
        <title>Alistipes onderdonkii subsp. vulgaris subsp. nov., Alistipes dispar sp. nov. and Alistipes communis sp. nov., isolated from human faeces, and creation of Alistipes onderdonkii subsp. onderdonkii subsp. nov.</title>
        <authorList>
            <person name="Sakamoto M."/>
            <person name="Ikeyama N."/>
            <person name="Ogata Y."/>
            <person name="Suda W."/>
            <person name="Iino T."/>
            <person name="Hattori M."/>
            <person name="Ohkuma M."/>
        </authorList>
    </citation>
    <scope>NUCLEOTIDE SEQUENCE [LARGE SCALE GENOMIC DNA]</scope>
    <source>
        <strain evidence="8">5CPEGH6</strain>
    </source>
</reference>
<dbReference type="InterPro" id="IPR052894">
    <property type="entry name" value="AsmA-related"/>
</dbReference>
<dbReference type="KEGG" id="ada:A5CPEGH6_04400"/>
<organism evidence="7 8">
    <name type="scientific">Alistipes dispar</name>
    <dbReference type="NCBI Taxonomy" id="2585119"/>
    <lineage>
        <taxon>Bacteria</taxon>
        <taxon>Pseudomonadati</taxon>
        <taxon>Bacteroidota</taxon>
        <taxon>Bacteroidia</taxon>
        <taxon>Bacteroidales</taxon>
        <taxon>Rikenellaceae</taxon>
        <taxon>Alistipes</taxon>
    </lineage>
</organism>
<keyword evidence="3" id="KW-1133">Transmembrane helix</keyword>
<evidence type="ECO:0000256" key="2">
    <source>
        <dbReference type="ARBA" id="ARBA00022692"/>
    </source>
</evidence>
<evidence type="ECO:0000259" key="6">
    <source>
        <dbReference type="Pfam" id="PF04357"/>
    </source>
</evidence>
<sequence length="1587" mass="174602">MLIILPVALSLLLDIPAVQNYAVRRAAALVSQRLGTVVRVGRVDIGLFSKVRVEDFYVEDYGRDTLLYVGRLDAYVTGFGLWGGGVELSRGEIADARLHLHQMPDGEMNIKQIVARLSNPGRKRKGEFRLSLKSASIENMELCLDRNEERNPPYGIDFSHLHLTRLDARVDDFTIDGQAVYTTVASLSAREKSGFVLDHLSGRFYLTQGCLGFEQARIVTPGSDIRIPYVSLAGNSWADYRDFLGQVRIDAALRDTEVSTDDVAYFAPRLRDWHLTFSEIDARVAGVVSDFSGEIRRMRIGDSTTLAATASLRGLPDIRKTHFDLEIPDLRTSAAAADDLARRIAGKSLPASLAPVLDRAGDMRLNARFRGLLSSFDMRLGAGTARGDVTCDLRMSPLEKGRSAIRGEVSARDVRLGELTGHGELLGDATLSARIDGVVGRGYADARVEGCVGRFGFNGYVYDSLRLDGRLRNREFDGRITARDPNLDFDFFGLVDLNDSVPRYDFTMHLHHADLARLRINRRDSVSQLSARIVAKAGGRSLDDLNGRIRISDARYRYNDKEIQASNVTVTGENSDAGKFVELRSDFADVTFRSRTSYRTVFEYLRRSARRYLPVLRGGASDEETPGAVAAAPDDFSLLSVDIRNINPVADAVAAGLQIADGTSLRLLFNPASDRLSFKASSEYVERRRMLATRLSVNASNRGDSLTVYASAEDLYAGMLHLPHLSVTGGAKQGRVQLSTGFTDTVRKVSGLIGVRAGVLSEEGDFGRVIGLRILPSHITRGEKTWQIFAHRIRIDTAHVSIDRFFMMNDEQELLIDGVASRSRADSVTLSLRNFDLSTFTQVAERMGYAIEGRTNGAATMKSVLRGAEITADILFDSVRVNDIPAPPLRLASRWDFARNRAGVTVSDRLRRDTLVRGFYAPDRARYYARLTADSLDMALLDPLLSGVISSTAGRASADLVLQGEGRKADLGGEVRVRNLRTTVDYTQVPYTMPEATVTVRNNRFRASGVPVFDAQGNRGRFDLDLDLTHLSNITFDVRVAPQRMLVLNTTEADNDTFYGRVHATGDARITGRKGVVNMDITASTDDDSDFFLPLSGKSNIANADFVVFERPERRDTLDAVARRKLTFERRHRQKQTAAGRMNVALALDVRPNADVELTLAGNTLKARGEGTLNLQIDPRSNIFEIYGDYTLTEGSFQLSLQNIISKRFTIENGSSIQWTGAPMDALLDIDAVYKLKASLQPLLQGTTDNLGGSRSVPVECVIHLGERLSNPSIGFDVRVPGSDPETQTVVANALSTPETVDTQFAYLLLFNSFMAESSSLASSNIGSSVSAATGMEFLSNMVSSWFSSLGYDFRIGYRPRSEQASDEVDFGISKSLINDRLFVEVEGNYLLDNKQAVNGSMSNFMGEAYITYLIDPAGTLKLKAFTQTIDRFDENQGLQETGIGIYFKEDFDNLRDLRQRIRARFTNRERRARRQARRAARAAERAAATSPDDDPRPEECDEPNPAEDGDFYSWLPAGRGGASETPCPPGGTDPAEAPAAFRLPAGAAASPDGGSPGSEAGQRPEADTACREPRRRSADDGRKVAN</sequence>
<evidence type="ECO:0000313" key="8">
    <source>
        <dbReference type="Proteomes" id="UP000319374"/>
    </source>
</evidence>
<evidence type="ECO:0000256" key="5">
    <source>
        <dbReference type="SAM" id="MobiDB-lite"/>
    </source>
</evidence>
<feature type="compositionally biased region" description="Acidic residues" evidence="5">
    <location>
        <begin position="1500"/>
        <end position="1511"/>
    </location>
</feature>
<evidence type="ECO:0000256" key="4">
    <source>
        <dbReference type="ARBA" id="ARBA00023136"/>
    </source>
</evidence>
<evidence type="ECO:0000313" key="7">
    <source>
        <dbReference type="EMBL" id="BBL05802.1"/>
    </source>
</evidence>
<dbReference type="Proteomes" id="UP000319374">
    <property type="component" value="Chromosome"/>
</dbReference>